<name>A0A810PSV2_9FIRM</name>
<keyword evidence="3" id="KW-0862">Zinc</keyword>
<evidence type="ECO:0000256" key="2">
    <source>
        <dbReference type="ARBA" id="ARBA00022679"/>
    </source>
</evidence>
<dbReference type="KEGG" id="vfa:MM35RIKEN_17900"/>
<dbReference type="InterPro" id="IPR003726">
    <property type="entry name" value="HCY_dom"/>
</dbReference>
<dbReference type="GO" id="GO:0046872">
    <property type="term" value="F:metal ion binding"/>
    <property type="evidence" value="ECO:0007669"/>
    <property type="project" value="UniProtKB-KW"/>
</dbReference>
<dbReference type="PANTHER" id="PTHR11103:SF18">
    <property type="entry name" value="SLR1189 PROTEIN"/>
    <property type="match status" value="1"/>
</dbReference>
<dbReference type="Pfam" id="PF02574">
    <property type="entry name" value="S-methyl_trans"/>
    <property type="match status" value="1"/>
</dbReference>
<keyword evidence="2 3" id="KW-0808">Transferase</keyword>
<evidence type="ECO:0000256" key="3">
    <source>
        <dbReference type="PROSITE-ProRule" id="PRU00333"/>
    </source>
</evidence>
<dbReference type="SUPFAM" id="SSF82282">
    <property type="entry name" value="Homocysteine S-methyltransferase"/>
    <property type="match status" value="1"/>
</dbReference>
<proteinExistence type="predicted"/>
<gene>
    <name evidence="5" type="ORF">MM35RIKEN_17900</name>
</gene>
<dbReference type="EMBL" id="AP023416">
    <property type="protein sequence ID" value="BCK79598.1"/>
    <property type="molecule type" value="Genomic_DNA"/>
</dbReference>
<evidence type="ECO:0000256" key="1">
    <source>
        <dbReference type="ARBA" id="ARBA00022603"/>
    </source>
</evidence>
<keyword evidence="6" id="KW-1185">Reference proteome</keyword>
<organism evidence="5 6">
    <name type="scientific">Vescimonas fastidiosa</name>
    <dbReference type="NCBI Taxonomy" id="2714353"/>
    <lineage>
        <taxon>Bacteria</taxon>
        <taxon>Bacillati</taxon>
        <taxon>Bacillota</taxon>
        <taxon>Clostridia</taxon>
        <taxon>Eubacteriales</taxon>
        <taxon>Oscillospiraceae</taxon>
        <taxon>Vescimonas</taxon>
    </lineage>
</organism>
<comment type="cofactor">
    <cofactor evidence="3">
        <name>Zn(2+)</name>
        <dbReference type="ChEBI" id="CHEBI:29105"/>
    </cofactor>
</comment>
<keyword evidence="5" id="KW-0614">Plasmid</keyword>
<evidence type="ECO:0000313" key="6">
    <source>
        <dbReference type="Proteomes" id="UP000681343"/>
    </source>
</evidence>
<feature type="binding site" evidence="3">
    <location>
        <position position="266"/>
    </location>
    <ligand>
        <name>Zn(2+)</name>
        <dbReference type="ChEBI" id="CHEBI:29105"/>
    </ligand>
</feature>
<dbReference type="RefSeq" id="WP_212821279.1">
    <property type="nucleotide sequence ID" value="NZ_AP023416.1"/>
</dbReference>
<keyword evidence="3" id="KW-0479">Metal-binding</keyword>
<feature type="binding site" evidence="3">
    <location>
        <position position="200"/>
    </location>
    <ligand>
        <name>Zn(2+)</name>
        <dbReference type="ChEBI" id="CHEBI:29105"/>
    </ligand>
</feature>
<evidence type="ECO:0000313" key="5">
    <source>
        <dbReference type="EMBL" id="BCK79598.1"/>
    </source>
</evidence>
<geneLocation type="plasmid" evidence="5 6">
    <name>pMM35_01</name>
</geneLocation>
<dbReference type="Proteomes" id="UP000681343">
    <property type="component" value="Plasmid pMM35_01"/>
</dbReference>
<evidence type="ECO:0000259" key="4">
    <source>
        <dbReference type="PROSITE" id="PS50970"/>
    </source>
</evidence>
<dbReference type="Gene3D" id="3.20.20.330">
    <property type="entry name" value="Homocysteine-binding-like domain"/>
    <property type="match status" value="1"/>
</dbReference>
<feature type="binding site" evidence="3">
    <location>
        <position position="265"/>
    </location>
    <ligand>
        <name>Zn(2+)</name>
        <dbReference type="ChEBI" id="CHEBI:29105"/>
    </ligand>
</feature>
<dbReference type="GO" id="GO:0008168">
    <property type="term" value="F:methyltransferase activity"/>
    <property type="evidence" value="ECO:0007669"/>
    <property type="project" value="UniProtKB-UniRule"/>
</dbReference>
<sequence length="405" mass="43321">MQVQFPLILDGATGTELQKRGFTGAVSAEEWVLAHPESILDIQRRYVDAGSRVLYAPSFGANRQKLEEHGIFNQTAAYNRRLAALSKQAAAGRALVAGDLSPTGLFLSPMGETSFRELVDIYTPQAAGLEEAGVDLFVIETMMTLSDARAAVLAVRSVSDKPIFVTFTCDEKGRTVSGTDITAALVIMQGMGVDAFGLNCSAGPQEMLVQLRRLREYARVPLIAKPNAGMPQIVDGKAVYSCPPEEFTALVPELLQAGVAIFGGCCGTDAGHIAALKKALDGAEITPPSPRHPTLLPAATEKLPMYLPADAKHGPVIAVTENLEDDLQEAMDGDEPMVAVALQSTADAEELAQVQYLIEKPLCLVCDDGAVLEAALRSYQGRALYEGAIPEETLARLQELYGLIY</sequence>
<dbReference type="AlphaFoldDB" id="A0A810PSV2"/>
<keyword evidence="1 3" id="KW-0489">Methyltransferase</keyword>
<dbReference type="GO" id="GO:0032259">
    <property type="term" value="P:methylation"/>
    <property type="evidence" value="ECO:0007669"/>
    <property type="project" value="UniProtKB-KW"/>
</dbReference>
<accession>A0A810PSV2</accession>
<feature type="domain" description="Hcy-binding" evidence="4">
    <location>
        <begin position="1"/>
        <end position="280"/>
    </location>
</feature>
<protein>
    <recommendedName>
        <fullName evidence="4">Hcy-binding domain-containing protein</fullName>
    </recommendedName>
</protein>
<dbReference type="PANTHER" id="PTHR11103">
    <property type="entry name" value="SLR1189 PROTEIN"/>
    <property type="match status" value="1"/>
</dbReference>
<dbReference type="PROSITE" id="PS50970">
    <property type="entry name" value="HCY"/>
    <property type="match status" value="1"/>
</dbReference>
<dbReference type="InterPro" id="IPR036589">
    <property type="entry name" value="HCY_dom_sf"/>
</dbReference>
<reference evidence="5" key="1">
    <citation type="submission" date="2020-09" db="EMBL/GenBank/DDBJ databases">
        <title>New species isolated from human feces.</title>
        <authorList>
            <person name="Kitahara M."/>
            <person name="Shigeno Y."/>
            <person name="Shime M."/>
            <person name="Matsumoto Y."/>
            <person name="Nakamura S."/>
            <person name="Motooka D."/>
            <person name="Fukuoka S."/>
            <person name="Nishikawa H."/>
            <person name="Benno Y."/>
        </authorList>
    </citation>
    <scope>NUCLEOTIDE SEQUENCE</scope>
    <source>
        <strain evidence="5">MM35</strain>
        <plasmid evidence="5">pMM35_01</plasmid>
    </source>
</reference>